<protein>
    <submittedName>
        <fullName evidence="1">Uncharacterized protein</fullName>
    </submittedName>
</protein>
<keyword evidence="2" id="KW-1185">Reference proteome</keyword>
<proteinExistence type="predicted"/>
<name>A0ACC4E871_PURLI</name>
<gene>
    <name evidence="1" type="ORF">ACCO45_001838</name>
</gene>
<reference evidence="1" key="1">
    <citation type="submission" date="2024-12" db="EMBL/GenBank/DDBJ databases">
        <title>Comparative genomics and development of molecular markers within Purpureocillium lilacinum and among Purpureocillium species.</title>
        <authorList>
            <person name="Yeh Z.-Y."/>
            <person name="Ni N.-T."/>
            <person name="Lo P.-H."/>
            <person name="Mushyakhwo K."/>
            <person name="Lin C.-F."/>
            <person name="Nai Y.-S."/>
        </authorList>
    </citation>
    <scope>NUCLEOTIDE SEQUENCE</scope>
    <source>
        <strain evidence="1">NCHU-NPUST-175</strain>
    </source>
</reference>
<dbReference type="EMBL" id="JBGNUJ010000002">
    <property type="protein sequence ID" value="KAL3964834.1"/>
    <property type="molecule type" value="Genomic_DNA"/>
</dbReference>
<evidence type="ECO:0000313" key="2">
    <source>
        <dbReference type="Proteomes" id="UP001638806"/>
    </source>
</evidence>
<comment type="caution">
    <text evidence="1">The sequence shown here is derived from an EMBL/GenBank/DDBJ whole genome shotgun (WGS) entry which is preliminary data.</text>
</comment>
<evidence type="ECO:0000313" key="1">
    <source>
        <dbReference type="EMBL" id="KAL3964834.1"/>
    </source>
</evidence>
<dbReference type="Proteomes" id="UP001638806">
    <property type="component" value="Unassembled WGS sequence"/>
</dbReference>
<organism evidence="1 2">
    <name type="scientific">Purpureocillium lilacinum</name>
    <name type="common">Paecilomyces lilacinus</name>
    <dbReference type="NCBI Taxonomy" id="33203"/>
    <lineage>
        <taxon>Eukaryota</taxon>
        <taxon>Fungi</taxon>
        <taxon>Dikarya</taxon>
        <taxon>Ascomycota</taxon>
        <taxon>Pezizomycotina</taxon>
        <taxon>Sordariomycetes</taxon>
        <taxon>Hypocreomycetidae</taxon>
        <taxon>Hypocreales</taxon>
        <taxon>Ophiocordycipitaceae</taxon>
        <taxon>Purpureocillium</taxon>
    </lineage>
</organism>
<sequence>MSMLLRIVASSPRVTISAIALPRLRRQQRLQVFLGCLALLYPDWQAGPKDNNLDHGKARKPGTFYCLGGGGEAAVKAAAGVAA</sequence>
<accession>A0ACC4E871</accession>